<sequence>MSDADQSEASRTPSKALPMDATPLVGRRPTGPRPANTYELLAGSVLAEEDDPHSAALSEAAQELGQLLMPYRFGLEEMLTKINILREELTYRPEGSPIEHVSSRLKSIDSIRAKASRIGCEFTPEAIAHQIFDIAGIRIVCSFLEDAYWVLSMLTSQPDITVVEIKDYIADPKPNGYRSLHAIVQVPVFLSDSIRQVCVELQVRTVAMDFWASVEHKIYYKFREEIPTPLGDELVEAARVAHELDQRMSDLRETLRGTKPPASS</sequence>
<gene>
    <name evidence="3" type="ORF">GCM10009798_11330</name>
</gene>
<evidence type="ECO:0000259" key="2">
    <source>
        <dbReference type="SMART" id="SM00954"/>
    </source>
</evidence>
<keyword evidence="4" id="KW-1185">Reference proteome</keyword>
<reference evidence="3 4" key="1">
    <citation type="journal article" date="2019" name="Int. J. Syst. Evol. Microbiol.">
        <title>The Global Catalogue of Microorganisms (GCM) 10K type strain sequencing project: providing services to taxonomists for standard genome sequencing and annotation.</title>
        <authorList>
            <consortium name="The Broad Institute Genomics Platform"/>
            <consortium name="The Broad Institute Genome Sequencing Center for Infectious Disease"/>
            <person name="Wu L."/>
            <person name="Ma J."/>
        </authorList>
    </citation>
    <scope>NUCLEOTIDE SEQUENCE [LARGE SCALE GENOMIC DNA]</scope>
    <source>
        <strain evidence="3 4">JCM 15309</strain>
    </source>
</reference>
<dbReference type="RefSeq" id="WP_344043282.1">
    <property type="nucleotide sequence ID" value="NZ_BAAAPB010000001.1"/>
</dbReference>
<dbReference type="EMBL" id="BAAAPB010000001">
    <property type="protein sequence ID" value="GAA1953879.1"/>
    <property type="molecule type" value="Genomic_DNA"/>
</dbReference>
<dbReference type="PANTHER" id="PTHR47837">
    <property type="entry name" value="GTP PYROPHOSPHOKINASE YJBM"/>
    <property type="match status" value="1"/>
</dbReference>
<feature type="domain" description="RelA/SpoT" evidence="2">
    <location>
        <begin position="103"/>
        <end position="226"/>
    </location>
</feature>
<dbReference type="Pfam" id="PF04607">
    <property type="entry name" value="RelA_SpoT"/>
    <property type="match status" value="1"/>
</dbReference>
<dbReference type="InterPro" id="IPR043519">
    <property type="entry name" value="NT_sf"/>
</dbReference>
<dbReference type="Gene3D" id="1.10.287.860">
    <property type="entry name" value="Nucleotidyltransferase"/>
    <property type="match status" value="1"/>
</dbReference>
<feature type="region of interest" description="Disordered" evidence="1">
    <location>
        <begin position="1"/>
        <end position="33"/>
    </location>
</feature>
<comment type="caution">
    <text evidence="3">The sequence shown here is derived from an EMBL/GenBank/DDBJ whole genome shotgun (WGS) entry which is preliminary data.</text>
</comment>
<evidence type="ECO:0000313" key="3">
    <source>
        <dbReference type="EMBL" id="GAA1953879.1"/>
    </source>
</evidence>
<dbReference type="SUPFAM" id="SSF81301">
    <property type="entry name" value="Nucleotidyltransferase"/>
    <property type="match status" value="1"/>
</dbReference>
<dbReference type="SMART" id="SM00954">
    <property type="entry name" value="RelA_SpoT"/>
    <property type="match status" value="1"/>
</dbReference>
<dbReference type="InterPro" id="IPR052366">
    <property type="entry name" value="GTP_Pyrophosphokinase"/>
</dbReference>
<dbReference type="Proteomes" id="UP001500571">
    <property type="component" value="Unassembled WGS sequence"/>
</dbReference>
<accession>A0ABN2QK42</accession>
<evidence type="ECO:0000313" key="4">
    <source>
        <dbReference type="Proteomes" id="UP001500571"/>
    </source>
</evidence>
<name>A0ABN2QK42_9ACTN</name>
<proteinExistence type="predicted"/>
<organism evidence="3 4">
    <name type="scientific">Nocardioides panacihumi</name>
    <dbReference type="NCBI Taxonomy" id="400774"/>
    <lineage>
        <taxon>Bacteria</taxon>
        <taxon>Bacillati</taxon>
        <taxon>Actinomycetota</taxon>
        <taxon>Actinomycetes</taxon>
        <taxon>Propionibacteriales</taxon>
        <taxon>Nocardioidaceae</taxon>
        <taxon>Nocardioides</taxon>
    </lineage>
</organism>
<dbReference type="InterPro" id="IPR007685">
    <property type="entry name" value="RelA_SpoT"/>
</dbReference>
<evidence type="ECO:0000256" key="1">
    <source>
        <dbReference type="SAM" id="MobiDB-lite"/>
    </source>
</evidence>
<protein>
    <submittedName>
        <fullName evidence="3">GTP pyrophosphokinase family protein</fullName>
    </submittedName>
</protein>
<dbReference type="Gene3D" id="3.30.460.10">
    <property type="entry name" value="Beta Polymerase, domain 2"/>
    <property type="match status" value="1"/>
</dbReference>
<dbReference type="PANTHER" id="PTHR47837:SF2">
    <property type="entry name" value="GTP PYROPHOSPHOKINASE YWAC"/>
    <property type="match status" value="1"/>
</dbReference>
<dbReference type="CDD" id="cd05399">
    <property type="entry name" value="NT_Rel-Spo_like"/>
    <property type="match status" value="1"/>
</dbReference>